<organism evidence="2 3">
    <name type="scientific">Vreelandella aquamarina</name>
    <dbReference type="NCBI Taxonomy" id="77097"/>
    <lineage>
        <taxon>Bacteria</taxon>
        <taxon>Pseudomonadati</taxon>
        <taxon>Pseudomonadota</taxon>
        <taxon>Gammaproteobacteria</taxon>
        <taxon>Oceanospirillales</taxon>
        <taxon>Halomonadaceae</taxon>
        <taxon>Vreelandella</taxon>
    </lineage>
</organism>
<dbReference type="STRING" id="77097.SAMN04490369_101224"/>
<proteinExistence type="predicted"/>
<keyword evidence="1" id="KW-1133">Transmembrane helix</keyword>
<sequence>MNDPSLTFVVSTLFTSYALGWAFGHIILSVKRFMESVS</sequence>
<evidence type="ECO:0000256" key="1">
    <source>
        <dbReference type="SAM" id="Phobius"/>
    </source>
</evidence>
<evidence type="ECO:0000313" key="3">
    <source>
        <dbReference type="Proteomes" id="UP000199493"/>
    </source>
</evidence>
<dbReference type="Proteomes" id="UP000199493">
    <property type="component" value="Unassembled WGS sequence"/>
</dbReference>
<dbReference type="AlphaFoldDB" id="A0A1H8GN08"/>
<protein>
    <submittedName>
        <fullName evidence="2">Uncharacterized protein</fullName>
    </submittedName>
</protein>
<accession>A0A1H8GN08</accession>
<dbReference type="EMBL" id="FODB01000012">
    <property type="protein sequence ID" value="SEN45185.1"/>
    <property type="molecule type" value="Genomic_DNA"/>
</dbReference>
<name>A0A1H8GN08_9GAMM</name>
<gene>
    <name evidence="2" type="ORF">SAMN04490369_101224</name>
</gene>
<feature type="transmembrane region" description="Helical" evidence="1">
    <location>
        <begin position="6"/>
        <end position="28"/>
    </location>
</feature>
<keyword evidence="1" id="KW-0812">Transmembrane</keyword>
<reference evidence="2 3" key="1">
    <citation type="submission" date="2016-10" db="EMBL/GenBank/DDBJ databases">
        <authorList>
            <person name="de Groot N.N."/>
        </authorList>
    </citation>
    <scope>NUCLEOTIDE SEQUENCE [LARGE SCALE GENOMIC DNA]</scope>
    <source>
        <strain evidence="2 3">558</strain>
    </source>
</reference>
<keyword evidence="1" id="KW-0472">Membrane</keyword>
<evidence type="ECO:0000313" key="2">
    <source>
        <dbReference type="EMBL" id="SEN45185.1"/>
    </source>
</evidence>